<dbReference type="AlphaFoldDB" id="A0A8D4N2T0"/>
<protein>
    <submittedName>
        <fullName evidence="1">DUF1177 family protein</fullName>
    </submittedName>
</protein>
<accession>A0A8D4N2T0</accession>
<dbReference type="EMBL" id="CP032482">
    <property type="protein sequence ID" value="AYD42642.1"/>
    <property type="molecule type" value="Genomic_DNA"/>
</dbReference>
<dbReference type="Pfam" id="PF06675">
    <property type="entry name" value="DUF1177"/>
    <property type="match status" value="1"/>
</dbReference>
<organism evidence="1 2">
    <name type="scientific">Yersinia rochesterensis</name>
    <dbReference type="NCBI Taxonomy" id="1604335"/>
    <lineage>
        <taxon>Bacteria</taxon>
        <taxon>Pseudomonadati</taxon>
        <taxon>Pseudomonadota</taxon>
        <taxon>Gammaproteobacteria</taxon>
        <taxon>Enterobacterales</taxon>
        <taxon>Yersiniaceae</taxon>
        <taxon>Yersinia</taxon>
    </lineage>
</organism>
<dbReference type="Proteomes" id="UP000265864">
    <property type="component" value="Chromosome"/>
</dbReference>
<dbReference type="InterPro" id="IPR009561">
    <property type="entry name" value="DUF1177"/>
</dbReference>
<evidence type="ECO:0000313" key="1">
    <source>
        <dbReference type="EMBL" id="AYD42642.1"/>
    </source>
</evidence>
<evidence type="ECO:0000313" key="2">
    <source>
        <dbReference type="Proteomes" id="UP000265864"/>
    </source>
</evidence>
<sequence>MCPDKTLPGYLRQNIITEIMATFAQYLTFTEKFCIKDVYPHAGETAIRVTRYRRWIIWLLPECVHLQVSATGITPYGNGIHHINSIMQPSTATIVPVVGVAICTESVVPGCATGASHETDIALVVKFVIEVAKEFGRGICNFYDAEEYDRLVVFYGSMSHLQLLK</sequence>
<proteinExistence type="predicted"/>
<name>A0A8D4N2T0_9GAMM</name>
<gene>
    <name evidence="1" type="ORF">DXZ79_02105</name>
</gene>
<reference evidence="1 2" key="1">
    <citation type="submission" date="2018-09" db="EMBL/GenBank/DDBJ databases">
        <title>Yersinia kristensenii subsp. rochesterensis subsp. nov., Isolated from Human Feces.</title>
        <authorList>
            <person name="Cunningham S.A."/>
            <person name="Jeraldo P."/>
            <person name="Patel R."/>
        </authorList>
    </citation>
    <scope>NUCLEOTIDE SEQUENCE [LARGE SCALE GENOMIC DNA]</scope>
    <source>
        <strain evidence="1 2">ATCC BAA-2637</strain>
    </source>
</reference>